<reference evidence="1 2" key="1">
    <citation type="journal article" date="2019" name="Nat. Ecol. Evol.">
        <title>Megaphylogeny resolves global patterns of mushroom evolution.</title>
        <authorList>
            <person name="Varga T."/>
            <person name="Krizsan K."/>
            <person name="Foldi C."/>
            <person name="Dima B."/>
            <person name="Sanchez-Garcia M."/>
            <person name="Sanchez-Ramirez S."/>
            <person name="Szollosi G.J."/>
            <person name="Szarkandi J.G."/>
            <person name="Papp V."/>
            <person name="Albert L."/>
            <person name="Andreopoulos W."/>
            <person name="Angelini C."/>
            <person name="Antonin V."/>
            <person name="Barry K.W."/>
            <person name="Bougher N.L."/>
            <person name="Buchanan P."/>
            <person name="Buyck B."/>
            <person name="Bense V."/>
            <person name="Catcheside P."/>
            <person name="Chovatia M."/>
            <person name="Cooper J."/>
            <person name="Damon W."/>
            <person name="Desjardin D."/>
            <person name="Finy P."/>
            <person name="Geml J."/>
            <person name="Haridas S."/>
            <person name="Hughes K."/>
            <person name="Justo A."/>
            <person name="Karasinski D."/>
            <person name="Kautmanova I."/>
            <person name="Kiss B."/>
            <person name="Kocsube S."/>
            <person name="Kotiranta H."/>
            <person name="LaButti K.M."/>
            <person name="Lechner B.E."/>
            <person name="Liimatainen K."/>
            <person name="Lipzen A."/>
            <person name="Lukacs Z."/>
            <person name="Mihaltcheva S."/>
            <person name="Morgado L.N."/>
            <person name="Niskanen T."/>
            <person name="Noordeloos M.E."/>
            <person name="Ohm R.A."/>
            <person name="Ortiz-Santana B."/>
            <person name="Ovrebo C."/>
            <person name="Racz N."/>
            <person name="Riley R."/>
            <person name="Savchenko A."/>
            <person name="Shiryaev A."/>
            <person name="Soop K."/>
            <person name="Spirin V."/>
            <person name="Szebenyi C."/>
            <person name="Tomsovsky M."/>
            <person name="Tulloss R.E."/>
            <person name="Uehling J."/>
            <person name="Grigoriev I.V."/>
            <person name="Vagvolgyi C."/>
            <person name="Papp T."/>
            <person name="Martin F.M."/>
            <person name="Miettinen O."/>
            <person name="Hibbett D.S."/>
            <person name="Nagy L.G."/>
        </authorList>
    </citation>
    <scope>NUCLEOTIDE SEQUENCE [LARGE SCALE GENOMIC DNA]</scope>
    <source>
        <strain evidence="1 2">CBS 166.37</strain>
    </source>
</reference>
<dbReference type="Proteomes" id="UP000308652">
    <property type="component" value="Unassembled WGS sequence"/>
</dbReference>
<evidence type="ECO:0000313" key="1">
    <source>
        <dbReference type="EMBL" id="TFK39502.1"/>
    </source>
</evidence>
<keyword evidence="2" id="KW-1185">Reference proteome</keyword>
<evidence type="ECO:0000313" key="2">
    <source>
        <dbReference type="Proteomes" id="UP000308652"/>
    </source>
</evidence>
<accession>A0A5C3M2V3</accession>
<protein>
    <submittedName>
        <fullName evidence="1">Uncharacterized protein</fullName>
    </submittedName>
</protein>
<proteinExistence type="predicted"/>
<name>A0A5C3M2V3_9AGAR</name>
<dbReference type="AlphaFoldDB" id="A0A5C3M2V3"/>
<gene>
    <name evidence="1" type="ORF">BDQ12DRAFT_681892</name>
</gene>
<feature type="non-terminal residue" evidence="1">
    <location>
        <position position="56"/>
    </location>
</feature>
<dbReference type="EMBL" id="ML213599">
    <property type="protein sequence ID" value="TFK39502.1"/>
    <property type="molecule type" value="Genomic_DNA"/>
</dbReference>
<sequence>MTISCSRRCRGVICGDCNSDRWWAGRISTVDRWWQSRLRSNSSFCYSSICSNVCRT</sequence>
<organism evidence="1 2">
    <name type="scientific">Crucibulum laeve</name>
    <dbReference type="NCBI Taxonomy" id="68775"/>
    <lineage>
        <taxon>Eukaryota</taxon>
        <taxon>Fungi</taxon>
        <taxon>Dikarya</taxon>
        <taxon>Basidiomycota</taxon>
        <taxon>Agaricomycotina</taxon>
        <taxon>Agaricomycetes</taxon>
        <taxon>Agaricomycetidae</taxon>
        <taxon>Agaricales</taxon>
        <taxon>Agaricineae</taxon>
        <taxon>Nidulariaceae</taxon>
        <taxon>Crucibulum</taxon>
    </lineage>
</organism>